<name>A0A915DE29_9BILA</name>
<dbReference type="AlphaFoldDB" id="A0A915DE29"/>
<dbReference type="Proteomes" id="UP000887574">
    <property type="component" value="Unplaced"/>
</dbReference>
<dbReference type="PANTHER" id="PTHR22050:SF0">
    <property type="entry name" value="TRANSMEMBRANE PROTEIN 131 HOMOLOG"/>
    <property type="match status" value="1"/>
</dbReference>
<organism evidence="2 3">
    <name type="scientific">Ditylenchus dipsaci</name>
    <dbReference type="NCBI Taxonomy" id="166011"/>
    <lineage>
        <taxon>Eukaryota</taxon>
        <taxon>Metazoa</taxon>
        <taxon>Ecdysozoa</taxon>
        <taxon>Nematoda</taxon>
        <taxon>Chromadorea</taxon>
        <taxon>Rhabditida</taxon>
        <taxon>Tylenchina</taxon>
        <taxon>Tylenchomorpha</taxon>
        <taxon>Sphaerularioidea</taxon>
        <taxon>Anguinidae</taxon>
        <taxon>Anguininae</taxon>
        <taxon>Ditylenchus</taxon>
    </lineage>
</organism>
<dbReference type="Pfam" id="PF24495">
    <property type="entry name" value="Ig_TMEM131_2"/>
    <property type="match status" value="1"/>
</dbReference>
<dbReference type="InterPro" id="IPR056311">
    <property type="entry name" value="TMEM131_Ig_2"/>
</dbReference>
<evidence type="ECO:0000313" key="3">
    <source>
        <dbReference type="WBParaSite" id="jg18899"/>
    </source>
</evidence>
<evidence type="ECO:0000313" key="2">
    <source>
        <dbReference type="Proteomes" id="UP000887574"/>
    </source>
</evidence>
<evidence type="ECO:0000259" key="1">
    <source>
        <dbReference type="Pfam" id="PF24495"/>
    </source>
</evidence>
<protein>
    <recommendedName>
        <fullName evidence="1">TMEM131 second Ig-like domain-containing protein</fullName>
    </recommendedName>
</protein>
<feature type="domain" description="TMEM131 second Ig-like" evidence="1">
    <location>
        <begin position="179"/>
        <end position="243"/>
    </location>
</feature>
<accession>A0A915DE29</accession>
<dbReference type="GO" id="GO:0016020">
    <property type="term" value="C:membrane"/>
    <property type="evidence" value="ECO:0007669"/>
    <property type="project" value="TreeGrafter"/>
</dbReference>
<sequence length="352" mass="39247">MLFLDVEFILSLIVLLLPLHYYVCISALSQGSDLLNGDDPASPAVDDVSHAFVQTDSELHYFRDISHREILLSSITELGERFDSKKPARNMVLFETEFTDFESSSIGVPVSKKIFVLNPTNSKVVFTAITSQAINFHCSFLEKRYLSQNKNFIRCAFPTDQRGNSSGSCYSSQLCGQVFAQVLKVVEVFSSDANVQVELPGVGSFSRSAHSYLWEIAPYETKSIANVNVLGNVERNSTSFVYINMRLKDRGLEIESEQLSSNLSLVIPLEVQVSKKRGIFSTDSSLQFGLIKEGERSKQLTFRVYSNLEKGVDIETIYVSKSINKVHGVYMQFATKPPISLKCGARNQPGSV</sequence>
<keyword evidence="2" id="KW-1185">Reference proteome</keyword>
<proteinExistence type="predicted"/>
<dbReference type="WBParaSite" id="jg18899">
    <property type="protein sequence ID" value="jg18899"/>
    <property type="gene ID" value="jg18899"/>
</dbReference>
<dbReference type="PANTHER" id="PTHR22050">
    <property type="entry name" value="RW1 PROTEIN HOMOLOG"/>
    <property type="match status" value="1"/>
</dbReference>
<dbReference type="InterPro" id="IPR039877">
    <property type="entry name" value="TMEM131-like"/>
</dbReference>
<reference evidence="3" key="1">
    <citation type="submission" date="2022-11" db="UniProtKB">
        <authorList>
            <consortium name="WormBaseParasite"/>
        </authorList>
    </citation>
    <scope>IDENTIFICATION</scope>
</reference>